<keyword evidence="2" id="KW-1133">Transmembrane helix</keyword>
<feature type="transmembrane region" description="Helical" evidence="2">
    <location>
        <begin position="12"/>
        <end position="32"/>
    </location>
</feature>
<proteinExistence type="predicted"/>
<accession>A0A2H0W8A3</accession>
<gene>
    <name evidence="3" type="ORF">COT75_04365</name>
</gene>
<evidence type="ECO:0000256" key="1">
    <source>
        <dbReference type="SAM" id="Coils"/>
    </source>
</evidence>
<dbReference type="AlphaFoldDB" id="A0A2H0W8A3"/>
<reference evidence="4" key="1">
    <citation type="submission" date="2017-09" db="EMBL/GenBank/DDBJ databases">
        <title>Depth-based differentiation of microbial function through sediment-hosted aquifers and enrichment of novel symbionts in the deep terrestrial subsurface.</title>
        <authorList>
            <person name="Probst A.J."/>
            <person name="Ladd B."/>
            <person name="Jarett J.K."/>
            <person name="Geller-Mcgrath D.E."/>
            <person name="Sieber C.M.K."/>
            <person name="Emerson J.B."/>
            <person name="Anantharaman K."/>
            <person name="Thomas B.C."/>
            <person name="Malmstrom R."/>
            <person name="Stieglmeier M."/>
            <person name="Klingl A."/>
            <person name="Woyke T."/>
            <person name="Ryan C.M."/>
            <person name="Banfield J.F."/>
        </authorList>
    </citation>
    <scope>NUCLEOTIDE SEQUENCE [LARGE SCALE GENOMIC DNA]</scope>
</reference>
<sequence>MKEKFKAFIKKNLIFIILLFILLVLFIIANLAKTKVEEKIPSPFPSLEKTEEIILDQKIEQKKNQLKEIERNFGKAENESQEENLTIKEYPSKRAYTPHKIYLKNESPYLIKKQVPFEDSQSLDEYLEKFPNSFTAFDNYLGQAYPLTVFLEEGLVVVAHISSKRIREIWYFLPITESDFFQTIGQDLTLSPPQQF</sequence>
<name>A0A2H0W8A3_9BACT</name>
<feature type="coiled-coil region" evidence="1">
    <location>
        <begin position="52"/>
        <end position="86"/>
    </location>
</feature>
<dbReference type="EMBL" id="PEZT01000025">
    <property type="protein sequence ID" value="PIS08892.1"/>
    <property type="molecule type" value="Genomic_DNA"/>
</dbReference>
<keyword evidence="2" id="KW-0472">Membrane</keyword>
<comment type="caution">
    <text evidence="3">The sequence shown here is derived from an EMBL/GenBank/DDBJ whole genome shotgun (WGS) entry which is preliminary data.</text>
</comment>
<protein>
    <submittedName>
        <fullName evidence="3">Uncharacterized protein</fullName>
    </submittedName>
</protein>
<keyword evidence="2" id="KW-0812">Transmembrane</keyword>
<evidence type="ECO:0000313" key="4">
    <source>
        <dbReference type="Proteomes" id="UP000230093"/>
    </source>
</evidence>
<evidence type="ECO:0000313" key="3">
    <source>
        <dbReference type="EMBL" id="PIS08892.1"/>
    </source>
</evidence>
<organism evidence="3 4">
    <name type="scientific">Candidatus Beckwithbacteria bacterium CG10_big_fil_rev_8_21_14_0_10_34_10</name>
    <dbReference type="NCBI Taxonomy" id="1974495"/>
    <lineage>
        <taxon>Bacteria</taxon>
        <taxon>Candidatus Beckwithiibacteriota</taxon>
    </lineage>
</organism>
<keyword evidence="1" id="KW-0175">Coiled coil</keyword>
<dbReference type="Proteomes" id="UP000230093">
    <property type="component" value="Unassembled WGS sequence"/>
</dbReference>
<evidence type="ECO:0000256" key="2">
    <source>
        <dbReference type="SAM" id="Phobius"/>
    </source>
</evidence>